<protein>
    <submittedName>
        <fullName evidence="1">Uncharacterized protein</fullName>
    </submittedName>
</protein>
<name>A0A8X6JLX9_TRICU</name>
<evidence type="ECO:0000313" key="1">
    <source>
        <dbReference type="EMBL" id="GFR30728.1"/>
    </source>
</evidence>
<evidence type="ECO:0000313" key="2">
    <source>
        <dbReference type="Proteomes" id="UP000887116"/>
    </source>
</evidence>
<reference evidence="1" key="1">
    <citation type="submission" date="2020-07" db="EMBL/GenBank/DDBJ databases">
        <title>Multicomponent nature underlies the extraordinary mechanical properties of spider dragline silk.</title>
        <authorList>
            <person name="Kono N."/>
            <person name="Nakamura H."/>
            <person name="Mori M."/>
            <person name="Yoshida Y."/>
            <person name="Ohtoshi R."/>
            <person name="Malay A.D."/>
            <person name="Moran D.A.P."/>
            <person name="Tomita M."/>
            <person name="Numata K."/>
            <person name="Arakawa K."/>
        </authorList>
    </citation>
    <scope>NUCLEOTIDE SEQUENCE</scope>
</reference>
<dbReference type="EMBL" id="BMAO01029296">
    <property type="protein sequence ID" value="GFR30728.1"/>
    <property type="molecule type" value="Genomic_DNA"/>
</dbReference>
<keyword evidence="2" id="KW-1185">Reference proteome</keyword>
<dbReference type="AlphaFoldDB" id="A0A8X6JLX9"/>
<dbReference type="Proteomes" id="UP000887116">
    <property type="component" value="Unassembled WGS sequence"/>
</dbReference>
<dbReference type="OrthoDB" id="10564241at2759"/>
<gene>
    <name evidence="1" type="ORF">TNCT_630601</name>
</gene>
<proteinExistence type="predicted"/>
<accession>A0A8X6JLX9</accession>
<sequence>MLFLSGKKLISPRSLLPECSCCCEVVSCKRYNQRTIEAIQPQDSHQSIAPPTDVHCLSGRTVWLRPSPAPPTLAYLMAIGYHESLSIEDTSPVGMAVVDSFHVFIVRDRFWSSGE</sequence>
<comment type="caution">
    <text evidence="1">The sequence shown here is derived from an EMBL/GenBank/DDBJ whole genome shotgun (WGS) entry which is preliminary data.</text>
</comment>
<organism evidence="1 2">
    <name type="scientific">Trichonephila clavata</name>
    <name type="common">Joro spider</name>
    <name type="synonym">Nephila clavata</name>
    <dbReference type="NCBI Taxonomy" id="2740835"/>
    <lineage>
        <taxon>Eukaryota</taxon>
        <taxon>Metazoa</taxon>
        <taxon>Ecdysozoa</taxon>
        <taxon>Arthropoda</taxon>
        <taxon>Chelicerata</taxon>
        <taxon>Arachnida</taxon>
        <taxon>Araneae</taxon>
        <taxon>Araneomorphae</taxon>
        <taxon>Entelegynae</taxon>
        <taxon>Araneoidea</taxon>
        <taxon>Nephilidae</taxon>
        <taxon>Trichonephila</taxon>
    </lineage>
</organism>